<dbReference type="RefSeq" id="WP_407704841.1">
    <property type="nucleotide sequence ID" value="NZ_BSSV01000001.1"/>
</dbReference>
<dbReference type="Pfam" id="PF00534">
    <property type="entry name" value="Glycos_transf_1"/>
    <property type="match status" value="1"/>
</dbReference>
<dbReference type="PANTHER" id="PTHR12526:SF630">
    <property type="entry name" value="GLYCOSYLTRANSFERASE"/>
    <property type="match status" value="1"/>
</dbReference>
<reference evidence="2 3" key="1">
    <citation type="submission" date="2023-03" db="EMBL/GenBank/DDBJ databases">
        <title>Thalassotalea loyana LMG 22536T draft genome sequence.</title>
        <authorList>
            <person name="Sawabe T."/>
        </authorList>
    </citation>
    <scope>NUCLEOTIDE SEQUENCE [LARGE SCALE GENOMIC DNA]</scope>
    <source>
        <strain evidence="2 3">LMG 22536</strain>
    </source>
</reference>
<dbReference type="EMBL" id="BSSV01000001">
    <property type="protein sequence ID" value="GLX83937.1"/>
    <property type="molecule type" value="Genomic_DNA"/>
</dbReference>
<dbReference type="InterPro" id="IPR001296">
    <property type="entry name" value="Glyco_trans_1"/>
</dbReference>
<evidence type="ECO:0000313" key="2">
    <source>
        <dbReference type="EMBL" id="GLX83937.1"/>
    </source>
</evidence>
<dbReference type="PANTHER" id="PTHR12526">
    <property type="entry name" value="GLYCOSYLTRANSFERASE"/>
    <property type="match status" value="1"/>
</dbReference>
<gene>
    <name evidence="2" type="primary">epsF_1</name>
    <name evidence="2" type="ORF">tloyanaT_01890</name>
</gene>
<feature type="domain" description="Glycosyl transferase family 1" evidence="1">
    <location>
        <begin position="204"/>
        <end position="307"/>
    </location>
</feature>
<dbReference type="Gene3D" id="3.40.50.2000">
    <property type="entry name" value="Glycogen Phosphorylase B"/>
    <property type="match status" value="2"/>
</dbReference>
<dbReference type="SUPFAM" id="SSF53756">
    <property type="entry name" value="UDP-Glycosyltransferase/glycogen phosphorylase"/>
    <property type="match status" value="1"/>
</dbReference>
<organism evidence="2 3">
    <name type="scientific">Thalassotalea loyana</name>
    <dbReference type="NCBI Taxonomy" id="280483"/>
    <lineage>
        <taxon>Bacteria</taxon>
        <taxon>Pseudomonadati</taxon>
        <taxon>Pseudomonadota</taxon>
        <taxon>Gammaproteobacteria</taxon>
        <taxon>Alteromonadales</taxon>
        <taxon>Colwelliaceae</taxon>
        <taxon>Thalassotalea</taxon>
    </lineage>
</organism>
<evidence type="ECO:0000259" key="1">
    <source>
        <dbReference type="Pfam" id="PF00534"/>
    </source>
</evidence>
<keyword evidence="3" id="KW-1185">Reference proteome</keyword>
<proteinExistence type="predicted"/>
<name>A0ABQ6H723_9GAMM</name>
<evidence type="ECO:0000313" key="3">
    <source>
        <dbReference type="Proteomes" id="UP001157134"/>
    </source>
</evidence>
<comment type="caution">
    <text evidence="2">The sequence shown here is derived from an EMBL/GenBank/DDBJ whole genome shotgun (WGS) entry which is preliminary data.</text>
</comment>
<protein>
    <submittedName>
        <fullName evidence="2">Glycosyltransferase EpsF</fullName>
    </submittedName>
</protein>
<dbReference type="Proteomes" id="UP001157134">
    <property type="component" value="Unassembled WGS sequence"/>
</dbReference>
<sequence>MIETPSDNQTKRVLHVLVTLNLGGAESRVMDLFRNQENSQLQHDFVIMTEDPCYYTNEVLESGGVIHIVRNPRQEFFSHIFDLYRLLIKSPKYDAIHVHTSFHAGICLFIAKCAGIKARVSHARNISTSTPSKFYKGMMCIGRTLISMFSTHRFAISKDAGKYLFGDRDFEVIPNAFHFEKIKHKSEVTQKDRDDLGLLPGINIVAIARFYPVKNHAFMLQVLVELLKVRSDIYVHFIGDGEYREEIELQVASMKLEEHVTFWGRRSDVYQILPCFDLMLMPSITEGLGVAALEAQKAGVACLTSDALPEEADIGAGLYAKLPLSEPASTWAKQCLSMIERDVASKAQLDSLYKQKGYELSYSEEKFYKAYSYDG</sequence>
<accession>A0ABQ6H723</accession>